<accession>A0A0M0JIZ2</accession>
<feature type="region of interest" description="Disordered" evidence="1">
    <location>
        <begin position="243"/>
        <end position="271"/>
    </location>
</feature>
<sequence length="342" mass="36147">MSSSASARRDSLKRVEIEARLPLELRDIVPFSNAAKCTTRTGLPSSKASASAAVRFPAPAGPQKRAVTPPRRAYASVKPHSLWSTGRAFSSLSSVWRAVRSAGGSTRSSSVRALETSPRVFGAMSASCSAPRICWRQPSCKSACVTIGLVGSRPTARSSAASTAFRMKPPVSSYLSAIASICTFGARGMAAGAVSRCQICARCRWLGAENSKTAVSRRYMASSMSAGRLVARKMSPSKRSISVNSSVISEEPPAPRCAKSDSHSSKKTTAFASSASRRIDWGETPPLFSARSSGKLTRSTLRPRRRATALAVMVLPLPEGPHSMSTMPSGCGIAFASPTLRE</sequence>
<evidence type="ECO:0000256" key="1">
    <source>
        <dbReference type="SAM" id="MobiDB-lite"/>
    </source>
</evidence>
<evidence type="ECO:0000313" key="3">
    <source>
        <dbReference type="Proteomes" id="UP000037460"/>
    </source>
</evidence>
<proteinExistence type="predicted"/>
<name>A0A0M0JIZ2_9EUKA</name>
<comment type="caution">
    <text evidence="2">The sequence shown here is derived from an EMBL/GenBank/DDBJ whole genome shotgun (WGS) entry which is preliminary data.</text>
</comment>
<keyword evidence="3" id="KW-1185">Reference proteome</keyword>
<gene>
    <name evidence="2" type="ORF">Ctob_005002</name>
</gene>
<dbReference type="Proteomes" id="UP000037460">
    <property type="component" value="Unassembled WGS sequence"/>
</dbReference>
<organism evidence="2 3">
    <name type="scientific">Chrysochromulina tobinii</name>
    <dbReference type="NCBI Taxonomy" id="1460289"/>
    <lineage>
        <taxon>Eukaryota</taxon>
        <taxon>Haptista</taxon>
        <taxon>Haptophyta</taxon>
        <taxon>Prymnesiophyceae</taxon>
        <taxon>Prymnesiales</taxon>
        <taxon>Chrysochromulinaceae</taxon>
        <taxon>Chrysochromulina</taxon>
    </lineage>
</organism>
<dbReference type="EMBL" id="JWZX01002869">
    <property type="protein sequence ID" value="KOO26307.1"/>
    <property type="molecule type" value="Genomic_DNA"/>
</dbReference>
<reference evidence="3" key="1">
    <citation type="journal article" date="2015" name="PLoS Genet.">
        <title>Genome Sequence and Transcriptome Analyses of Chrysochromulina tobin: Metabolic Tools for Enhanced Algal Fitness in the Prominent Order Prymnesiales (Haptophyceae).</title>
        <authorList>
            <person name="Hovde B.T."/>
            <person name="Deodato C.R."/>
            <person name="Hunsperger H.M."/>
            <person name="Ryken S.A."/>
            <person name="Yost W."/>
            <person name="Jha R.K."/>
            <person name="Patterson J."/>
            <person name="Monnat R.J. Jr."/>
            <person name="Barlow S.B."/>
            <person name="Starkenburg S.R."/>
            <person name="Cattolico R.A."/>
        </authorList>
    </citation>
    <scope>NUCLEOTIDE SEQUENCE</scope>
    <source>
        <strain evidence="3">CCMP291</strain>
    </source>
</reference>
<dbReference type="AlphaFoldDB" id="A0A0M0JIZ2"/>
<protein>
    <submittedName>
        <fullName evidence="2">Uncharacterized protein</fullName>
    </submittedName>
</protein>
<evidence type="ECO:0000313" key="2">
    <source>
        <dbReference type="EMBL" id="KOO26307.1"/>
    </source>
</evidence>